<organism evidence="1 2">
    <name type="scientific">Leptosia nina</name>
    <dbReference type="NCBI Taxonomy" id="320188"/>
    <lineage>
        <taxon>Eukaryota</taxon>
        <taxon>Metazoa</taxon>
        <taxon>Ecdysozoa</taxon>
        <taxon>Arthropoda</taxon>
        <taxon>Hexapoda</taxon>
        <taxon>Insecta</taxon>
        <taxon>Pterygota</taxon>
        <taxon>Neoptera</taxon>
        <taxon>Endopterygota</taxon>
        <taxon>Lepidoptera</taxon>
        <taxon>Glossata</taxon>
        <taxon>Ditrysia</taxon>
        <taxon>Papilionoidea</taxon>
        <taxon>Pieridae</taxon>
        <taxon>Pierinae</taxon>
        <taxon>Leptosia</taxon>
    </lineage>
</organism>
<dbReference type="EMBL" id="CAVLEF010000225">
    <property type="protein sequence ID" value="CAK1553588.1"/>
    <property type="molecule type" value="Genomic_DNA"/>
</dbReference>
<evidence type="ECO:0000313" key="2">
    <source>
        <dbReference type="Proteomes" id="UP001497472"/>
    </source>
</evidence>
<sequence>MISATSAPRLPIKPKFNVEWTTVTLDCYQIPTYDSSSESDEVDRLIRDKRQLEDLSAESPLPVNNQQDTGFWEKVVRVALSIFNKFMEWLNS</sequence>
<accession>A0AAV1JZ39</accession>
<keyword evidence="2" id="KW-1185">Reference proteome</keyword>
<dbReference type="Proteomes" id="UP001497472">
    <property type="component" value="Unassembled WGS sequence"/>
</dbReference>
<evidence type="ECO:0000313" key="1">
    <source>
        <dbReference type="EMBL" id="CAK1553588.1"/>
    </source>
</evidence>
<name>A0AAV1JZ39_9NEOP</name>
<reference evidence="1 2" key="1">
    <citation type="submission" date="2023-11" db="EMBL/GenBank/DDBJ databases">
        <authorList>
            <person name="Okamura Y."/>
        </authorList>
    </citation>
    <scope>NUCLEOTIDE SEQUENCE [LARGE SCALE GENOMIC DNA]</scope>
</reference>
<protein>
    <submittedName>
        <fullName evidence="1">Uncharacterized protein</fullName>
    </submittedName>
</protein>
<dbReference type="AlphaFoldDB" id="A0AAV1JZ39"/>
<gene>
    <name evidence="1" type="ORF">LNINA_LOCUS12562</name>
</gene>
<proteinExistence type="predicted"/>
<comment type="caution">
    <text evidence="1">The sequence shown here is derived from an EMBL/GenBank/DDBJ whole genome shotgun (WGS) entry which is preliminary data.</text>
</comment>